<keyword evidence="8" id="KW-0472">Membrane</keyword>
<dbReference type="GO" id="GO:0004623">
    <property type="term" value="F:phospholipase A2 activity"/>
    <property type="evidence" value="ECO:0007669"/>
    <property type="project" value="UniProtKB-EC"/>
</dbReference>
<dbReference type="PROSITE" id="PS50089">
    <property type="entry name" value="ZF_RING_2"/>
    <property type="match status" value="1"/>
</dbReference>
<dbReference type="PANTHER" id="PTHR13943:SF77">
    <property type="entry name" value="LRAT DOMAIN-CONTAINING PROTEIN"/>
    <property type="match status" value="1"/>
</dbReference>
<evidence type="ECO:0000313" key="11">
    <source>
        <dbReference type="EMBL" id="KAJ0397068.1"/>
    </source>
</evidence>
<feature type="domain" description="LRAT" evidence="10">
    <location>
        <begin position="9"/>
        <end position="130"/>
    </location>
</feature>
<comment type="similarity">
    <text evidence="1">Belongs to the H-rev107 family.</text>
</comment>
<dbReference type="InterPro" id="IPR013083">
    <property type="entry name" value="Znf_RING/FYVE/PHD"/>
</dbReference>
<evidence type="ECO:0000256" key="5">
    <source>
        <dbReference type="ARBA" id="ARBA00023098"/>
    </source>
</evidence>
<dbReference type="GO" id="GO:0016410">
    <property type="term" value="F:N-acyltransferase activity"/>
    <property type="evidence" value="ECO:0007669"/>
    <property type="project" value="TreeGrafter"/>
</dbReference>
<dbReference type="PROSITE" id="PS51934">
    <property type="entry name" value="LRAT"/>
    <property type="match status" value="1"/>
</dbReference>
<evidence type="ECO:0000256" key="2">
    <source>
        <dbReference type="ARBA" id="ARBA00013278"/>
    </source>
</evidence>
<gene>
    <name evidence="11" type="ORF">P43SY_005299</name>
</gene>
<evidence type="ECO:0000256" key="1">
    <source>
        <dbReference type="ARBA" id="ARBA00007824"/>
    </source>
</evidence>
<keyword evidence="6" id="KW-0862">Zinc</keyword>
<dbReference type="GO" id="GO:0005737">
    <property type="term" value="C:cytoplasm"/>
    <property type="evidence" value="ECO:0007669"/>
    <property type="project" value="TreeGrafter"/>
</dbReference>
<dbReference type="InterPro" id="IPR007053">
    <property type="entry name" value="LRAT_dom"/>
</dbReference>
<evidence type="ECO:0000313" key="12">
    <source>
        <dbReference type="Proteomes" id="UP001209570"/>
    </source>
</evidence>
<keyword evidence="6" id="KW-0863">Zinc-finger</keyword>
<protein>
    <recommendedName>
        <fullName evidence="2">phospholipase A2</fullName>
        <ecNumber evidence="2">3.1.1.4</ecNumber>
    </recommendedName>
</protein>
<evidence type="ECO:0000259" key="9">
    <source>
        <dbReference type="PROSITE" id="PS50089"/>
    </source>
</evidence>
<feature type="compositionally biased region" description="Basic and acidic residues" evidence="7">
    <location>
        <begin position="192"/>
        <end position="209"/>
    </location>
</feature>
<dbReference type="PANTHER" id="PTHR13943">
    <property type="entry name" value="HRAS-LIKE SUPPRESSOR - RELATED"/>
    <property type="match status" value="1"/>
</dbReference>
<dbReference type="Gene3D" id="3.30.40.10">
    <property type="entry name" value="Zinc/RING finger domain, C3HC4 (zinc finger)"/>
    <property type="match status" value="1"/>
</dbReference>
<dbReference type="Proteomes" id="UP001209570">
    <property type="component" value="Unassembled WGS sequence"/>
</dbReference>
<feature type="region of interest" description="Disordered" evidence="7">
    <location>
        <begin position="187"/>
        <end position="209"/>
    </location>
</feature>
<dbReference type="InterPro" id="IPR051496">
    <property type="entry name" value="H-rev107_PLA/AT"/>
</dbReference>
<keyword evidence="12" id="KW-1185">Reference proteome</keyword>
<keyword evidence="8" id="KW-0812">Transmembrane</keyword>
<dbReference type="Gene3D" id="3.90.1720.10">
    <property type="entry name" value="endopeptidase domain like (from Nostoc punctiforme)"/>
    <property type="match status" value="1"/>
</dbReference>
<name>A0AAD5LEV8_PYTIN</name>
<evidence type="ECO:0000256" key="8">
    <source>
        <dbReference type="SAM" id="Phobius"/>
    </source>
</evidence>
<evidence type="ECO:0000256" key="7">
    <source>
        <dbReference type="SAM" id="MobiDB-lite"/>
    </source>
</evidence>
<dbReference type="Pfam" id="PF04970">
    <property type="entry name" value="LRAT"/>
    <property type="match status" value="1"/>
</dbReference>
<evidence type="ECO:0000256" key="3">
    <source>
        <dbReference type="ARBA" id="ARBA00022679"/>
    </source>
</evidence>
<keyword evidence="8" id="KW-1133">Transmembrane helix</keyword>
<dbReference type="InterPro" id="IPR001841">
    <property type="entry name" value="Znf_RING"/>
</dbReference>
<accession>A0AAD5LEV8</accession>
<keyword evidence="4" id="KW-0378">Hydrolase</keyword>
<reference evidence="11" key="1">
    <citation type="submission" date="2021-12" db="EMBL/GenBank/DDBJ databases">
        <title>Prjna785345.</title>
        <authorList>
            <person name="Rujirawat T."/>
            <person name="Krajaejun T."/>
        </authorList>
    </citation>
    <scope>NUCLEOTIDE SEQUENCE</scope>
    <source>
        <strain evidence="11">Pi057C3</strain>
    </source>
</reference>
<sequence>MHAFAVGDVLRFDRGEFSHLAIFVGDGRVIHLWSPTNDGAFHVRIDTIRYVLLCQRNVDDDPATPPPSPLHYTAAMDARMQRDHSATPFSGEEVVRRARTRLGETRYDLLSYNCEHFVTWARYDVGASPQAASHTNDVIAGALLGAAVGGVAGLVVGGAISLFRKYTALSASAAGAASAGLLTATSAPSGGIDHHDEAEGESDDRAHRRQDRERLVARIEEMELTSDEPSHQDFDAWVSSRRRDRMNSIARQYSDERHEALAMRLAEDKLLCGICFYDLQLTRAVAFTCDHFTCLRCYDALVSNRNGHKCCPYCRLPITETQLIHRSTKLLASDRLEGREDLVD</sequence>
<organism evidence="11 12">
    <name type="scientific">Pythium insidiosum</name>
    <name type="common">Pythiosis disease agent</name>
    <dbReference type="NCBI Taxonomy" id="114742"/>
    <lineage>
        <taxon>Eukaryota</taxon>
        <taxon>Sar</taxon>
        <taxon>Stramenopiles</taxon>
        <taxon>Oomycota</taxon>
        <taxon>Peronosporomycetes</taxon>
        <taxon>Pythiales</taxon>
        <taxon>Pythiaceae</taxon>
        <taxon>Pythium</taxon>
    </lineage>
</organism>
<evidence type="ECO:0000256" key="6">
    <source>
        <dbReference type="PROSITE-ProRule" id="PRU00175"/>
    </source>
</evidence>
<keyword evidence="5" id="KW-0443">Lipid metabolism</keyword>
<dbReference type="EC" id="3.1.1.4" evidence="2"/>
<keyword evidence="6" id="KW-0479">Metal-binding</keyword>
<dbReference type="GO" id="GO:0008970">
    <property type="term" value="F:phospholipase A1 activity"/>
    <property type="evidence" value="ECO:0007669"/>
    <property type="project" value="TreeGrafter"/>
</dbReference>
<keyword evidence="3" id="KW-0808">Transferase</keyword>
<dbReference type="SUPFAM" id="SSF57850">
    <property type="entry name" value="RING/U-box"/>
    <property type="match status" value="1"/>
</dbReference>
<feature type="transmembrane region" description="Helical" evidence="8">
    <location>
        <begin position="138"/>
        <end position="163"/>
    </location>
</feature>
<evidence type="ECO:0000256" key="4">
    <source>
        <dbReference type="ARBA" id="ARBA00022801"/>
    </source>
</evidence>
<dbReference type="GO" id="GO:0070292">
    <property type="term" value="P:N-acylphosphatidylethanolamine metabolic process"/>
    <property type="evidence" value="ECO:0007669"/>
    <property type="project" value="TreeGrafter"/>
</dbReference>
<feature type="domain" description="RING-type" evidence="9">
    <location>
        <begin position="272"/>
        <end position="315"/>
    </location>
</feature>
<dbReference type="EMBL" id="JAKCXM010000268">
    <property type="protein sequence ID" value="KAJ0397068.1"/>
    <property type="molecule type" value="Genomic_DNA"/>
</dbReference>
<dbReference type="GO" id="GO:0008270">
    <property type="term" value="F:zinc ion binding"/>
    <property type="evidence" value="ECO:0007669"/>
    <property type="project" value="UniProtKB-KW"/>
</dbReference>
<proteinExistence type="inferred from homology"/>
<evidence type="ECO:0000259" key="10">
    <source>
        <dbReference type="PROSITE" id="PS51934"/>
    </source>
</evidence>
<comment type="caution">
    <text evidence="11">The sequence shown here is derived from an EMBL/GenBank/DDBJ whole genome shotgun (WGS) entry which is preliminary data.</text>
</comment>
<dbReference type="AlphaFoldDB" id="A0AAD5LEV8"/>